<dbReference type="InterPro" id="IPR002088">
    <property type="entry name" value="Prenyl_trans_a"/>
</dbReference>
<evidence type="ECO:0000256" key="12">
    <source>
        <dbReference type="ARBA" id="ARBA00043086"/>
    </source>
</evidence>
<dbReference type="VEuPathDB" id="TriTrypDB:TvY486_0303760"/>
<gene>
    <name evidence="14" type="ORF">TVY486_0303760</name>
</gene>
<evidence type="ECO:0000256" key="2">
    <source>
        <dbReference type="ARBA" id="ARBA00006734"/>
    </source>
</evidence>
<evidence type="ECO:0000313" key="14">
    <source>
        <dbReference type="EMBL" id="CCC47200.1"/>
    </source>
</evidence>
<dbReference type="PANTHER" id="PTHR11129:SF1">
    <property type="entry name" value="PROTEIN FARNESYLTRANSFERASE_GERANYLGERANYLTRANSFERASE TYPE-1 SUBUNIT ALPHA"/>
    <property type="match status" value="1"/>
</dbReference>
<evidence type="ECO:0000256" key="7">
    <source>
        <dbReference type="ARBA" id="ARBA00022737"/>
    </source>
</evidence>
<dbReference type="GO" id="GO:0005953">
    <property type="term" value="C:CAAX-protein geranylgeranyltransferase complex"/>
    <property type="evidence" value="ECO:0007669"/>
    <property type="project" value="TreeGrafter"/>
</dbReference>
<dbReference type="PANTHER" id="PTHR11129">
    <property type="entry name" value="PROTEIN FARNESYLTRANSFERASE ALPHA SUBUNIT/RAB GERANYLGERANYL TRANSFERASE ALPHA SUBUNIT"/>
    <property type="match status" value="1"/>
</dbReference>
<name>G0TTB9_TRYVY</name>
<protein>
    <recommendedName>
        <fullName evidence="9">Protein farnesyltransferase/geranylgeranyltransferase type-1 subunit alpha</fullName>
        <ecNumber evidence="4">2.5.1.58</ecNumber>
        <ecNumber evidence="3">2.5.1.59</ecNumber>
    </recommendedName>
    <alternativeName>
        <fullName evidence="12">CAAX farnesyltransferase subunit alpha</fullName>
    </alternativeName>
    <alternativeName>
        <fullName evidence="11">FTase-alpha</fullName>
    </alternativeName>
    <alternativeName>
        <fullName evidence="10">Ras proteins prenyltransferase subunit alpha</fullName>
    </alternativeName>
    <alternativeName>
        <fullName evidence="13">Type I protein geranyl-geranyltransferase subunit alpha</fullName>
    </alternativeName>
</protein>
<dbReference type="SUPFAM" id="SSF48439">
    <property type="entry name" value="Protein prenylyltransferase"/>
    <property type="match status" value="1"/>
</dbReference>
<evidence type="ECO:0000256" key="5">
    <source>
        <dbReference type="ARBA" id="ARBA00022602"/>
    </source>
</evidence>
<dbReference type="EC" id="2.5.1.58" evidence="4"/>
<dbReference type="EC" id="2.5.1.59" evidence="3"/>
<keyword evidence="5" id="KW-0637">Prenyltransferase</keyword>
<keyword evidence="6 14" id="KW-0808">Transferase</keyword>
<evidence type="ECO:0000256" key="13">
    <source>
        <dbReference type="ARBA" id="ARBA00043219"/>
    </source>
</evidence>
<evidence type="ECO:0000256" key="6">
    <source>
        <dbReference type="ARBA" id="ARBA00022679"/>
    </source>
</evidence>
<comment type="cofactor">
    <cofactor evidence="1">
        <name>Mg(2+)</name>
        <dbReference type="ChEBI" id="CHEBI:18420"/>
    </cofactor>
</comment>
<comment type="similarity">
    <text evidence="2">Belongs to the protein prenyltransferase subunit alpha family.</text>
</comment>
<evidence type="ECO:0000256" key="3">
    <source>
        <dbReference type="ARBA" id="ARBA00012700"/>
    </source>
</evidence>
<evidence type="ECO:0000256" key="10">
    <source>
        <dbReference type="ARBA" id="ARBA00041392"/>
    </source>
</evidence>
<evidence type="ECO:0000256" key="9">
    <source>
        <dbReference type="ARBA" id="ARBA00040965"/>
    </source>
</evidence>
<sequence length="630" mass="71984">MEPSTCNKTEYVAAFSLLSDALTNETTASSASPSSESCSEEEEAQLAVISDVESLRKLLADLTPIEEPYSSAYPNILRISYSAPFDMVMGFYRAMRSQSCGQHAPSSPRWFLLTAFALAKGPSHYTLWKDRRDIVLHPTRLLQSTQEALRNDASGEQWSDEFQDTVKMWLPLSSDVSDPGGNYSRLRAVQWELKAIGCFNRKHTKNFQVWHHRKELLMEALADVDPEVLKSRSTFEEYLRTVHCMNFSDIDERSLCSDVLNNDNKNYHVWLHRSWFVHAVSFLVAPPSWDSLLECYQASEASNGSSGGGMRRAEDKMPPIRPFVMQNKVAKSNEAFTLPQCELRSELRYTAGLILEDCLNNSAWCHRFHIFNNDLITKLLQSGTHLRKVEVETVLRELCLEEMHYALQWCIYEPSNECSFTHSRSVALLYQGAALRLYLSSRASEVSGSAYLSGGITLASPFSKHFTNLRELVPWEVFIDTHSLLLQQLDVLRGAVTARAEQVRSSEAKRDGVTIAAIHRQRSQFLLDNIHQVYSARYFSLFALLEQLWLCYFDEKERFQVNCMFPPDGYTQGATAAMEQIMGLPEGPTKFFLGLELQALELARQLTRQDPIRVKLWKHEMMVVMHRNYN</sequence>
<dbReference type="PROSITE" id="PS51147">
    <property type="entry name" value="PFTA"/>
    <property type="match status" value="1"/>
</dbReference>
<evidence type="ECO:0000256" key="8">
    <source>
        <dbReference type="ARBA" id="ARBA00022842"/>
    </source>
</evidence>
<dbReference type="OMA" id="CFTRLYH"/>
<proteinExistence type="inferred from homology"/>
<dbReference type="GO" id="GO:0005965">
    <property type="term" value="C:protein farnesyltransferase complex"/>
    <property type="evidence" value="ECO:0007669"/>
    <property type="project" value="TreeGrafter"/>
</dbReference>
<dbReference type="Gene3D" id="1.25.40.120">
    <property type="entry name" value="Protein prenylyltransferase"/>
    <property type="match status" value="2"/>
</dbReference>
<accession>G0TTB9</accession>
<evidence type="ECO:0000256" key="1">
    <source>
        <dbReference type="ARBA" id="ARBA00001946"/>
    </source>
</evidence>
<dbReference type="GO" id="GO:0004662">
    <property type="term" value="F:CAAX-protein geranylgeranyltransferase activity"/>
    <property type="evidence" value="ECO:0007669"/>
    <property type="project" value="UniProtKB-EC"/>
</dbReference>
<reference evidence="14" key="1">
    <citation type="journal article" date="2012" name="Proc. Natl. Acad. Sci. U.S.A.">
        <title>Antigenic diversity is generated by distinct evolutionary mechanisms in African trypanosome species.</title>
        <authorList>
            <person name="Jackson A.P."/>
            <person name="Berry A."/>
            <person name="Aslett M."/>
            <person name="Allison H.C."/>
            <person name="Burton P."/>
            <person name="Vavrova-Anderson J."/>
            <person name="Brown R."/>
            <person name="Browne H."/>
            <person name="Corton N."/>
            <person name="Hauser H."/>
            <person name="Gamble J."/>
            <person name="Gilderthorp R."/>
            <person name="Marcello L."/>
            <person name="McQuillan J."/>
            <person name="Otto T.D."/>
            <person name="Quail M.A."/>
            <person name="Sanders M.J."/>
            <person name="van Tonder A."/>
            <person name="Ginger M.L."/>
            <person name="Field M.C."/>
            <person name="Barry J.D."/>
            <person name="Hertz-Fowler C."/>
            <person name="Berriman M."/>
        </authorList>
    </citation>
    <scope>NUCLEOTIDE SEQUENCE</scope>
    <source>
        <strain evidence="14">Y486</strain>
    </source>
</reference>
<dbReference type="EMBL" id="HE573019">
    <property type="protein sequence ID" value="CCC47200.1"/>
    <property type="molecule type" value="Genomic_DNA"/>
</dbReference>
<dbReference type="GO" id="GO:0004660">
    <property type="term" value="F:protein farnesyltransferase activity"/>
    <property type="evidence" value="ECO:0007669"/>
    <property type="project" value="UniProtKB-EC"/>
</dbReference>
<dbReference type="Pfam" id="PF01239">
    <property type="entry name" value="PPTA"/>
    <property type="match status" value="3"/>
</dbReference>
<evidence type="ECO:0000256" key="4">
    <source>
        <dbReference type="ARBA" id="ARBA00012702"/>
    </source>
</evidence>
<keyword evidence="8" id="KW-0460">Magnesium</keyword>
<organism evidence="14">
    <name type="scientific">Trypanosoma vivax (strain Y486)</name>
    <dbReference type="NCBI Taxonomy" id="1055687"/>
    <lineage>
        <taxon>Eukaryota</taxon>
        <taxon>Discoba</taxon>
        <taxon>Euglenozoa</taxon>
        <taxon>Kinetoplastea</taxon>
        <taxon>Metakinetoplastina</taxon>
        <taxon>Trypanosomatida</taxon>
        <taxon>Trypanosomatidae</taxon>
        <taxon>Trypanosoma</taxon>
        <taxon>Duttonella</taxon>
    </lineage>
</organism>
<keyword evidence="7" id="KW-0677">Repeat</keyword>
<evidence type="ECO:0000256" key="11">
    <source>
        <dbReference type="ARBA" id="ARBA00042436"/>
    </source>
</evidence>
<dbReference type="AlphaFoldDB" id="G0TTB9"/>